<accession>A0A5S4GHN4</accession>
<gene>
    <name evidence="1" type="ORF">ETD85_44780</name>
</gene>
<name>A0A5S4GHN4_9ACTN</name>
<dbReference type="EMBL" id="VCKX01000222">
    <property type="protein sequence ID" value="TMR25760.1"/>
    <property type="molecule type" value="Genomic_DNA"/>
</dbReference>
<protein>
    <submittedName>
        <fullName evidence="1">Uncharacterized protein</fullName>
    </submittedName>
</protein>
<evidence type="ECO:0000313" key="1">
    <source>
        <dbReference type="EMBL" id="TMR25760.1"/>
    </source>
</evidence>
<reference evidence="1 2" key="1">
    <citation type="submission" date="2019-05" db="EMBL/GenBank/DDBJ databases">
        <title>Draft genome sequence of Nonomuraea zeae DSM 100528.</title>
        <authorList>
            <person name="Saricaoglu S."/>
            <person name="Isik K."/>
        </authorList>
    </citation>
    <scope>NUCLEOTIDE SEQUENCE [LARGE SCALE GENOMIC DNA]</scope>
    <source>
        <strain evidence="1 2">DSM 100528</strain>
    </source>
</reference>
<proteinExistence type="predicted"/>
<organism evidence="1 2">
    <name type="scientific">Nonomuraea zeae</name>
    <dbReference type="NCBI Taxonomy" id="1642303"/>
    <lineage>
        <taxon>Bacteria</taxon>
        <taxon>Bacillati</taxon>
        <taxon>Actinomycetota</taxon>
        <taxon>Actinomycetes</taxon>
        <taxon>Streptosporangiales</taxon>
        <taxon>Streptosporangiaceae</taxon>
        <taxon>Nonomuraea</taxon>
    </lineage>
</organism>
<keyword evidence="2" id="KW-1185">Reference proteome</keyword>
<evidence type="ECO:0000313" key="2">
    <source>
        <dbReference type="Proteomes" id="UP000306628"/>
    </source>
</evidence>
<sequence>MNDPPPRRPAPRDDVDHALADVMKAIGAAARTLALQSAASMAGHGDLGRLAACLDAMPPDRLAEVAAAARLLSTEAEQALARRP</sequence>
<comment type="caution">
    <text evidence="1">The sequence shown here is derived from an EMBL/GenBank/DDBJ whole genome shotgun (WGS) entry which is preliminary data.</text>
</comment>
<dbReference type="Proteomes" id="UP000306628">
    <property type="component" value="Unassembled WGS sequence"/>
</dbReference>
<dbReference type="RefSeq" id="WP_138695936.1">
    <property type="nucleotide sequence ID" value="NZ_JBHSAZ010000025.1"/>
</dbReference>
<dbReference type="AlphaFoldDB" id="A0A5S4GHN4"/>